<dbReference type="Proteomes" id="UP000194003">
    <property type="component" value="Unassembled WGS sequence"/>
</dbReference>
<dbReference type="PANTHER" id="PTHR32089">
    <property type="entry name" value="METHYL-ACCEPTING CHEMOTAXIS PROTEIN MCPB"/>
    <property type="match status" value="1"/>
</dbReference>
<name>A0A1Y2K171_9PROT</name>
<dbReference type="PANTHER" id="PTHR32089:SF112">
    <property type="entry name" value="LYSOZYME-LIKE PROTEIN-RELATED"/>
    <property type="match status" value="1"/>
</dbReference>
<dbReference type="AlphaFoldDB" id="A0A1Y2K171"/>
<dbReference type="InterPro" id="IPR029150">
    <property type="entry name" value="dCache_3"/>
</dbReference>
<dbReference type="PROSITE" id="PS50885">
    <property type="entry name" value="HAMP"/>
    <property type="match status" value="1"/>
</dbReference>
<dbReference type="GO" id="GO:0007165">
    <property type="term" value="P:signal transduction"/>
    <property type="evidence" value="ECO:0007669"/>
    <property type="project" value="InterPro"/>
</dbReference>
<feature type="compositionally biased region" description="Basic and acidic residues" evidence="1">
    <location>
        <begin position="502"/>
        <end position="513"/>
    </location>
</feature>
<dbReference type="CDD" id="cd06225">
    <property type="entry name" value="HAMP"/>
    <property type="match status" value="1"/>
</dbReference>
<dbReference type="GO" id="GO:0016020">
    <property type="term" value="C:membrane"/>
    <property type="evidence" value="ECO:0007669"/>
    <property type="project" value="InterPro"/>
</dbReference>
<protein>
    <submittedName>
        <fullName evidence="4">Putative methyl-accepting chemotaxis sensory transducer</fullName>
    </submittedName>
</protein>
<evidence type="ECO:0000313" key="4">
    <source>
        <dbReference type="EMBL" id="OSM01722.1"/>
    </source>
</evidence>
<keyword evidence="2" id="KW-0812">Transmembrane</keyword>
<dbReference type="InterPro" id="IPR003660">
    <property type="entry name" value="HAMP_dom"/>
</dbReference>
<evidence type="ECO:0000313" key="5">
    <source>
        <dbReference type="Proteomes" id="UP000194003"/>
    </source>
</evidence>
<feature type="compositionally biased region" description="Polar residues" evidence="1">
    <location>
        <begin position="489"/>
        <end position="501"/>
    </location>
</feature>
<dbReference type="Pfam" id="PF14827">
    <property type="entry name" value="dCache_3"/>
    <property type="match status" value="1"/>
</dbReference>
<evidence type="ECO:0000256" key="1">
    <source>
        <dbReference type="SAM" id="MobiDB-lite"/>
    </source>
</evidence>
<accession>A0A1Y2K171</accession>
<dbReference type="InterPro" id="IPR029151">
    <property type="entry name" value="Sensor-like_sf"/>
</dbReference>
<dbReference type="Gene3D" id="1.10.287.950">
    <property type="entry name" value="Methyl-accepting chemotaxis protein"/>
    <property type="match status" value="1"/>
</dbReference>
<dbReference type="STRING" id="1434232.MAIT1_01746"/>
<feature type="domain" description="HAMP" evidence="3">
    <location>
        <begin position="307"/>
        <end position="360"/>
    </location>
</feature>
<keyword evidence="2" id="KW-0472">Membrane</keyword>
<gene>
    <name evidence="4" type="ORF">MAIT1_01746</name>
</gene>
<feature type="transmembrane region" description="Helical" evidence="2">
    <location>
        <begin position="283"/>
        <end position="305"/>
    </location>
</feature>
<dbReference type="EMBL" id="LVJN01000020">
    <property type="protein sequence ID" value="OSM01722.1"/>
    <property type="molecule type" value="Genomic_DNA"/>
</dbReference>
<dbReference type="SUPFAM" id="SSF58104">
    <property type="entry name" value="Methyl-accepting chemotaxis protein (MCP) signaling domain"/>
    <property type="match status" value="2"/>
</dbReference>
<dbReference type="SUPFAM" id="SSF103190">
    <property type="entry name" value="Sensory domain-like"/>
    <property type="match status" value="1"/>
</dbReference>
<organism evidence="4 5">
    <name type="scientific">Magnetofaba australis IT-1</name>
    <dbReference type="NCBI Taxonomy" id="1434232"/>
    <lineage>
        <taxon>Bacteria</taxon>
        <taxon>Pseudomonadati</taxon>
        <taxon>Pseudomonadota</taxon>
        <taxon>Magnetococcia</taxon>
        <taxon>Magnetococcales</taxon>
        <taxon>Magnetococcaceae</taxon>
        <taxon>Magnetofaba</taxon>
    </lineage>
</organism>
<proteinExistence type="predicted"/>
<dbReference type="Pfam" id="PF00672">
    <property type="entry name" value="HAMP"/>
    <property type="match status" value="1"/>
</dbReference>
<keyword evidence="5" id="KW-1185">Reference proteome</keyword>
<keyword evidence="2" id="KW-1133">Transmembrane helix</keyword>
<evidence type="ECO:0000259" key="3">
    <source>
        <dbReference type="PROSITE" id="PS50885"/>
    </source>
</evidence>
<dbReference type="SMART" id="SM00304">
    <property type="entry name" value="HAMP"/>
    <property type="match status" value="1"/>
</dbReference>
<comment type="caution">
    <text evidence="4">The sequence shown here is derived from an EMBL/GenBank/DDBJ whole genome shotgun (WGS) entry which is preliminary data.</text>
</comment>
<feature type="region of interest" description="Disordered" evidence="1">
    <location>
        <begin position="489"/>
        <end position="516"/>
    </location>
</feature>
<dbReference type="Gene3D" id="6.10.340.10">
    <property type="match status" value="1"/>
</dbReference>
<sequence length="540" mass="58498">MLIIGVAVYFISSSALYNVIEVLVDQRVNSKLHDVDMNIERISHKALVASALVAALPQVRDAYATVAAGDEEGARKQLAAFMKSIKTDVEKVTGIKKFRVHFHLPPAKSFLRIWNGTGGDDLSSFRDTVLRINRDGKPLLGIEIGRGGFVLRGLSPVFDAAGKQVGSVETLMPMAQVVNKSKTREEEEFAVLMHKSQLNVAKRFAKTTPKSIGEFLLTSATKGMPVEDIAPDSLKESMRGDLNFPFDDHHLTYHPIKDFSGKVVGVLVYRVDLNVVSSIRSSLVWKLGGPILLLMLVSMVIYWLVTKRVVGRIKSIADGIGGITGGNLTERLEIPARSDELDDISRGFNAMVDSLADILRGVSLQTDSVSAAVRQLNEVRGVLSEDAGGIRQQARDTMESVKRQSEGISRMESAAQSASSSMQQINEQANALANAMGDVAHEAADVSGNVNTVAAATEQMSANVASVRQNLEQISGSITQVDSAVGSMGQSLSEIDQQTQSAREESRQADELTKSAQNAIKELASATQEIDKVVDDQRHR</sequence>
<evidence type="ECO:0000256" key="2">
    <source>
        <dbReference type="SAM" id="Phobius"/>
    </source>
</evidence>
<reference evidence="4 5" key="1">
    <citation type="journal article" date="2016" name="BMC Genomics">
        <title>Combined genomic and structural analyses of a cultured magnetotactic bacterium reveals its niche adaptation to a dynamic environment.</title>
        <authorList>
            <person name="Araujo A.C."/>
            <person name="Morillo V."/>
            <person name="Cypriano J."/>
            <person name="Teixeira L.C."/>
            <person name="Leao P."/>
            <person name="Lyra S."/>
            <person name="Almeida L.G."/>
            <person name="Bazylinski D.A."/>
            <person name="Vasconcellos A.T."/>
            <person name="Abreu F."/>
            <person name="Lins U."/>
        </authorList>
    </citation>
    <scope>NUCLEOTIDE SEQUENCE [LARGE SCALE GENOMIC DNA]</scope>
    <source>
        <strain evidence="4 5">IT-1</strain>
    </source>
</reference>